<dbReference type="OrthoDB" id="2529286at2759"/>
<dbReference type="SUPFAM" id="SSF53335">
    <property type="entry name" value="S-adenosyl-L-methionine-dependent methyltransferases"/>
    <property type="match status" value="1"/>
</dbReference>
<sequence>MIELGALQLFDDSERILDPDEEATYSYDGQQMRHDTPFRGLGYLDSRHDHVLVRFEFKDANAADLTAQEKTRMNNPVTSSASRPGHGRRSKHPSHAKRNASDVKYLEITLAQDSTSLHSRKGDTGSVLWRASADFAQLILQQFHEQSTTSCFRISEASSLQVLELGSGIGLLPIVLGPLVQRFIATDIQHLLPLIRKNLTLNSSRTANVLVEELDWERIHAVPASLRHRFSLPFDPPPDSESTALVQADACYPDIIISVDCIYHPRLVPPLVSTLTHFTEPGHTVVVIVCELRAEDVLREFLQQWLASDDAWEVWRAGDGNGEGLLGNPYVVWVGRRVVTSTQ</sequence>
<proteinExistence type="predicted"/>
<gene>
    <name evidence="2" type="ORF">FISHEDRAFT_34178</name>
</gene>
<name>A0A0D7AMN9_9AGAR</name>
<dbReference type="AlphaFoldDB" id="A0A0D7AMN9"/>
<feature type="compositionally biased region" description="Polar residues" evidence="1">
    <location>
        <begin position="73"/>
        <end position="82"/>
    </location>
</feature>
<dbReference type="PANTHER" id="PTHR14614">
    <property type="entry name" value="HEPATOCELLULAR CARCINOMA-ASSOCIATED ANTIGEN"/>
    <property type="match status" value="1"/>
</dbReference>
<dbReference type="InterPro" id="IPR029063">
    <property type="entry name" value="SAM-dependent_MTases_sf"/>
</dbReference>
<dbReference type="GO" id="GO:0005829">
    <property type="term" value="C:cytosol"/>
    <property type="evidence" value="ECO:0007669"/>
    <property type="project" value="TreeGrafter"/>
</dbReference>
<dbReference type="PANTHER" id="PTHR14614:SF109">
    <property type="entry name" value="RIBOSOMAL LYSINE N-METHYLTRANSFERASE 5"/>
    <property type="match status" value="1"/>
</dbReference>
<evidence type="ECO:0000313" key="2">
    <source>
        <dbReference type="EMBL" id="KIY53014.1"/>
    </source>
</evidence>
<dbReference type="EMBL" id="KN881629">
    <property type="protein sequence ID" value="KIY53014.1"/>
    <property type="molecule type" value="Genomic_DNA"/>
</dbReference>
<dbReference type="InterPro" id="IPR019410">
    <property type="entry name" value="Methyltransf_16"/>
</dbReference>
<organism evidence="2 3">
    <name type="scientific">Fistulina hepatica ATCC 64428</name>
    <dbReference type="NCBI Taxonomy" id="1128425"/>
    <lineage>
        <taxon>Eukaryota</taxon>
        <taxon>Fungi</taxon>
        <taxon>Dikarya</taxon>
        <taxon>Basidiomycota</taxon>
        <taxon>Agaricomycotina</taxon>
        <taxon>Agaricomycetes</taxon>
        <taxon>Agaricomycetidae</taxon>
        <taxon>Agaricales</taxon>
        <taxon>Fistulinaceae</taxon>
        <taxon>Fistulina</taxon>
    </lineage>
</organism>
<keyword evidence="3" id="KW-1185">Reference proteome</keyword>
<dbReference type="GO" id="GO:0008757">
    <property type="term" value="F:S-adenosylmethionine-dependent methyltransferase activity"/>
    <property type="evidence" value="ECO:0007669"/>
    <property type="project" value="UniProtKB-ARBA"/>
</dbReference>
<evidence type="ECO:0000256" key="1">
    <source>
        <dbReference type="SAM" id="MobiDB-lite"/>
    </source>
</evidence>
<dbReference type="GO" id="GO:0032991">
    <property type="term" value="C:protein-containing complex"/>
    <property type="evidence" value="ECO:0007669"/>
    <property type="project" value="TreeGrafter"/>
</dbReference>
<dbReference type="Proteomes" id="UP000054144">
    <property type="component" value="Unassembled WGS sequence"/>
</dbReference>
<protein>
    <submittedName>
        <fullName evidence="2">Uncharacterized protein</fullName>
    </submittedName>
</protein>
<evidence type="ECO:0000313" key="3">
    <source>
        <dbReference type="Proteomes" id="UP000054144"/>
    </source>
</evidence>
<feature type="region of interest" description="Disordered" evidence="1">
    <location>
        <begin position="66"/>
        <end position="99"/>
    </location>
</feature>
<dbReference type="Pfam" id="PF10294">
    <property type="entry name" value="Methyltransf_16"/>
    <property type="match status" value="2"/>
</dbReference>
<dbReference type="Gene3D" id="3.40.50.150">
    <property type="entry name" value="Vaccinia Virus protein VP39"/>
    <property type="match status" value="1"/>
</dbReference>
<reference evidence="2 3" key="1">
    <citation type="journal article" date="2015" name="Fungal Genet. Biol.">
        <title>Evolution of novel wood decay mechanisms in Agaricales revealed by the genome sequences of Fistulina hepatica and Cylindrobasidium torrendii.</title>
        <authorList>
            <person name="Floudas D."/>
            <person name="Held B.W."/>
            <person name="Riley R."/>
            <person name="Nagy L.G."/>
            <person name="Koehler G."/>
            <person name="Ransdell A.S."/>
            <person name="Younus H."/>
            <person name="Chow J."/>
            <person name="Chiniquy J."/>
            <person name="Lipzen A."/>
            <person name="Tritt A."/>
            <person name="Sun H."/>
            <person name="Haridas S."/>
            <person name="LaButti K."/>
            <person name="Ohm R.A."/>
            <person name="Kues U."/>
            <person name="Blanchette R.A."/>
            <person name="Grigoriev I.V."/>
            <person name="Minto R.E."/>
            <person name="Hibbett D.S."/>
        </authorList>
    </citation>
    <scope>NUCLEOTIDE SEQUENCE [LARGE SCALE GENOMIC DNA]</scope>
    <source>
        <strain evidence="2 3">ATCC 64428</strain>
    </source>
</reference>
<accession>A0A0D7AMN9</accession>
<feature type="compositionally biased region" description="Basic residues" evidence="1">
    <location>
        <begin position="85"/>
        <end position="98"/>
    </location>
</feature>